<accession>A0A7D9ESV1</accession>
<comment type="caution">
    <text evidence="1">The sequence shown here is derived from an EMBL/GenBank/DDBJ whole genome shotgun (WGS) entry which is preliminary data.</text>
</comment>
<dbReference type="InterPro" id="IPR015915">
    <property type="entry name" value="Kelch-typ_b-propeller"/>
</dbReference>
<evidence type="ECO:0000313" key="1">
    <source>
        <dbReference type="EMBL" id="CAB4015258.1"/>
    </source>
</evidence>
<dbReference type="SUPFAM" id="SSF117281">
    <property type="entry name" value="Kelch motif"/>
    <property type="match status" value="1"/>
</dbReference>
<evidence type="ECO:0000313" key="2">
    <source>
        <dbReference type="Proteomes" id="UP001152795"/>
    </source>
</evidence>
<gene>
    <name evidence="1" type="ORF">PACLA_8A083297</name>
</gene>
<keyword evidence="2" id="KW-1185">Reference proteome</keyword>
<proteinExistence type="predicted"/>
<protein>
    <submittedName>
        <fullName evidence="1">Uncharacterized protein</fullName>
    </submittedName>
</protein>
<organism evidence="1 2">
    <name type="scientific">Paramuricea clavata</name>
    <name type="common">Red gorgonian</name>
    <name type="synonym">Violescent sea-whip</name>
    <dbReference type="NCBI Taxonomy" id="317549"/>
    <lineage>
        <taxon>Eukaryota</taxon>
        <taxon>Metazoa</taxon>
        <taxon>Cnidaria</taxon>
        <taxon>Anthozoa</taxon>
        <taxon>Octocorallia</taxon>
        <taxon>Malacalcyonacea</taxon>
        <taxon>Plexauridae</taxon>
        <taxon>Paramuricea</taxon>
    </lineage>
</organism>
<dbReference type="EMBL" id="CACRXK020008649">
    <property type="protein sequence ID" value="CAB4015258.1"/>
    <property type="molecule type" value="Genomic_DNA"/>
</dbReference>
<dbReference type="Gene3D" id="2.120.10.80">
    <property type="entry name" value="Kelch-type beta propeller"/>
    <property type="match status" value="1"/>
</dbReference>
<name>A0A7D9ESV1_PARCT</name>
<reference evidence="1" key="1">
    <citation type="submission" date="2020-04" db="EMBL/GenBank/DDBJ databases">
        <authorList>
            <person name="Alioto T."/>
            <person name="Alioto T."/>
            <person name="Gomez Garrido J."/>
        </authorList>
    </citation>
    <scope>NUCLEOTIDE SEQUENCE</scope>
    <source>
        <strain evidence="1">A484AB</strain>
    </source>
</reference>
<dbReference type="AlphaFoldDB" id="A0A7D9ESV1"/>
<dbReference type="Proteomes" id="UP001152795">
    <property type="component" value="Unassembled WGS sequence"/>
</dbReference>
<sequence length="150" mass="16018">MVIMVQQALQGSNVNNNGANAINPAVPVNPDIKVCITALQKADIINPDIIILGGNVIVAGGFDGQAGTDSIEILKINRHPLRWTMFDGKLPVKLAGHDATVYQDKLYIIEGHNWNEKKTSDAPTIHCPALSCQASCKNASAKEKSQSGDC</sequence>